<protein>
    <submittedName>
        <fullName evidence="4">Short-chain dehydrogenase/reductase SDR</fullName>
    </submittedName>
</protein>
<dbReference type="CDD" id="cd05233">
    <property type="entry name" value="SDR_c"/>
    <property type="match status" value="1"/>
</dbReference>
<sequence>MNLDGATCLVTGANRGIGRAIAVELAKRPVRLLAGVRSLDSWAELDVAGQRVRDVRAVRLDLSSRAAIDACFAQLGRELDQVDVLVNNAGAMTGGLLEEQAMEEIEAMVQVNLLAAIQLTQRVLPGMLARGRGTIVNNASISGYAYFPSASTYAASKAGVVAFTESLQRELRGTGVRTLQLVTPGVESDMLDATTALYSRHLDTSGWETLPAAEWARRAVEAIEQDRRVLGPGGRSALAKLASRGPAQLLDAIAARSFSRTPRR</sequence>
<dbReference type="PROSITE" id="PS00061">
    <property type="entry name" value="ADH_SHORT"/>
    <property type="match status" value="1"/>
</dbReference>
<dbReference type="InterPro" id="IPR036291">
    <property type="entry name" value="NAD(P)-bd_dom_sf"/>
</dbReference>
<dbReference type="Gene3D" id="3.40.50.720">
    <property type="entry name" value="NAD(P)-binding Rossmann-like Domain"/>
    <property type="match status" value="1"/>
</dbReference>
<dbReference type="Pfam" id="PF00106">
    <property type="entry name" value="adh_short"/>
    <property type="match status" value="1"/>
</dbReference>
<evidence type="ECO:0000313" key="4">
    <source>
        <dbReference type="EMBL" id="ADB53134.1"/>
    </source>
</evidence>
<dbReference type="PRINTS" id="PR00080">
    <property type="entry name" value="SDRFAMILY"/>
</dbReference>
<organism evidence="4 5">
    <name type="scientific">Conexibacter woesei (strain DSM 14684 / CCUG 47730 / CIP 108061 / JCM 11494 / NBRC 100937 / ID131577)</name>
    <dbReference type="NCBI Taxonomy" id="469383"/>
    <lineage>
        <taxon>Bacteria</taxon>
        <taxon>Bacillati</taxon>
        <taxon>Actinomycetota</taxon>
        <taxon>Thermoleophilia</taxon>
        <taxon>Solirubrobacterales</taxon>
        <taxon>Conexibacteraceae</taxon>
        <taxon>Conexibacter</taxon>
    </lineage>
</organism>
<evidence type="ECO:0000313" key="5">
    <source>
        <dbReference type="Proteomes" id="UP000008229"/>
    </source>
</evidence>
<proteinExistence type="inferred from homology"/>
<comment type="similarity">
    <text evidence="1 3">Belongs to the short-chain dehydrogenases/reductases (SDR) family.</text>
</comment>
<dbReference type="GO" id="GO:0016491">
    <property type="term" value="F:oxidoreductase activity"/>
    <property type="evidence" value="ECO:0007669"/>
    <property type="project" value="UniProtKB-KW"/>
</dbReference>
<dbReference type="OrthoDB" id="9797538at2"/>
<dbReference type="InterPro" id="IPR020904">
    <property type="entry name" value="Sc_DH/Rdtase_CS"/>
</dbReference>
<dbReference type="KEGG" id="cwo:Cwoe_4721"/>
<dbReference type="EMBL" id="CP001854">
    <property type="protein sequence ID" value="ADB53134.1"/>
    <property type="molecule type" value="Genomic_DNA"/>
</dbReference>
<dbReference type="PRINTS" id="PR00081">
    <property type="entry name" value="GDHRDH"/>
</dbReference>
<dbReference type="Proteomes" id="UP000008229">
    <property type="component" value="Chromosome"/>
</dbReference>
<dbReference type="RefSeq" id="WP_012936185.1">
    <property type="nucleotide sequence ID" value="NC_013739.1"/>
</dbReference>
<keyword evidence="2" id="KW-0560">Oxidoreductase</keyword>
<dbReference type="HOGENOM" id="CLU_010194_2_1_11"/>
<dbReference type="InterPro" id="IPR002347">
    <property type="entry name" value="SDR_fam"/>
</dbReference>
<evidence type="ECO:0000256" key="3">
    <source>
        <dbReference type="RuleBase" id="RU000363"/>
    </source>
</evidence>
<evidence type="ECO:0000256" key="1">
    <source>
        <dbReference type="ARBA" id="ARBA00006484"/>
    </source>
</evidence>
<evidence type="ECO:0000256" key="2">
    <source>
        <dbReference type="ARBA" id="ARBA00023002"/>
    </source>
</evidence>
<dbReference type="PANTHER" id="PTHR44169:SF6">
    <property type="entry name" value="NADPH-DEPENDENT 1-ACYLDIHYDROXYACETONE PHOSPHATE REDUCTASE"/>
    <property type="match status" value="1"/>
</dbReference>
<reference evidence="4 5" key="1">
    <citation type="journal article" date="2010" name="Stand. Genomic Sci.">
        <title>Complete genome sequence of Conexibacter woesei type strain (ID131577).</title>
        <authorList>
            <person name="Pukall R."/>
            <person name="Lapidus A."/>
            <person name="Glavina Del Rio T."/>
            <person name="Copeland A."/>
            <person name="Tice H."/>
            <person name="Cheng J.-F."/>
            <person name="Lucas S."/>
            <person name="Chen F."/>
            <person name="Nolan M."/>
            <person name="Bruce D."/>
            <person name="Goodwin L."/>
            <person name="Pitluck S."/>
            <person name="Mavromatis K."/>
            <person name="Ivanova N."/>
            <person name="Ovchinnikova G."/>
            <person name="Pati A."/>
            <person name="Chen A."/>
            <person name="Palaniappan K."/>
            <person name="Land M."/>
            <person name="Hauser L."/>
            <person name="Chang Y.-J."/>
            <person name="Jeffries C.D."/>
            <person name="Chain P."/>
            <person name="Meincke L."/>
            <person name="Sims D."/>
            <person name="Brettin T."/>
            <person name="Detter J.C."/>
            <person name="Rohde M."/>
            <person name="Goeker M."/>
            <person name="Bristow J."/>
            <person name="Eisen J.A."/>
            <person name="Markowitz V."/>
            <person name="Kyrpides N.C."/>
            <person name="Klenk H.-P."/>
            <person name="Hugenholtz P."/>
        </authorList>
    </citation>
    <scope>NUCLEOTIDE SEQUENCE [LARGE SCALE GENOMIC DNA]</scope>
    <source>
        <strain evidence="5">DSM 14684 / CIP 108061 / JCM 11494 / NBRC 100937 / ID131577</strain>
    </source>
</reference>
<reference evidence="5" key="2">
    <citation type="submission" date="2010-01" db="EMBL/GenBank/DDBJ databases">
        <title>The complete genome of Conexibacter woesei DSM 14684.</title>
        <authorList>
            <consortium name="US DOE Joint Genome Institute (JGI-PGF)"/>
            <person name="Lucas S."/>
            <person name="Copeland A."/>
            <person name="Lapidus A."/>
            <person name="Glavina del Rio T."/>
            <person name="Dalin E."/>
            <person name="Tice H."/>
            <person name="Bruce D."/>
            <person name="Goodwin L."/>
            <person name="Pitluck S."/>
            <person name="Kyrpides N."/>
            <person name="Mavromatis K."/>
            <person name="Ivanova N."/>
            <person name="Mikhailova N."/>
            <person name="Chertkov O."/>
            <person name="Brettin T."/>
            <person name="Detter J.C."/>
            <person name="Han C."/>
            <person name="Larimer F."/>
            <person name="Land M."/>
            <person name="Hauser L."/>
            <person name="Markowitz V."/>
            <person name="Cheng J.-F."/>
            <person name="Hugenholtz P."/>
            <person name="Woyke T."/>
            <person name="Wu D."/>
            <person name="Pukall R."/>
            <person name="Steenblock K."/>
            <person name="Schneider S."/>
            <person name="Klenk H.-P."/>
            <person name="Eisen J.A."/>
        </authorList>
    </citation>
    <scope>NUCLEOTIDE SEQUENCE [LARGE SCALE GENOMIC DNA]</scope>
    <source>
        <strain evidence="5">DSM 14684 / CIP 108061 / JCM 11494 / NBRC 100937 / ID131577</strain>
    </source>
</reference>
<dbReference type="STRING" id="469383.Cwoe_4721"/>
<dbReference type="SUPFAM" id="SSF51735">
    <property type="entry name" value="NAD(P)-binding Rossmann-fold domains"/>
    <property type="match status" value="1"/>
</dbReference>
<dbReference type="eggNOG" id="COG0300">
    <property type="taxonomic scope" value="Bacteria"/>
</dbReference>
<name>D3FA39_CONWI</name>
<keyword evidence="5" id="KW-1185">Reference proteome</keyword>
<gene>
    <name evidence="4" type="ordered locus">Cwoe_4721</name>
</gene>
<dbReference type="AlphaFoldDB" id="D3FA39"/>
<dbReference type="PANTHER" id="PTHR44169">
    <property type="entry name" value="NADPH-DEPENDENT 1-ACYLDIHYDROXYACETONE PHOSPHATE REDUCTASE"/>
    <property type="match status" value="1"/>
</dbReference>
<accession>D3FA39</accession>